<protein>
    <recommendedName>
        <fullName evidence="4">Lipoprotein</fullName>
    </recommendedName>
</protein>
<keyword evidence="1" id="KW-0732">Signal</keyword>
<organism evidence="2 3">
    <name type="scientific">Enterococcus rotai</name>
    <dbReference type="NCBI Taxonomy" id="118060"/>
    <lineage>
        <taxon>Bacteria</taxon>
        <taxon>Bacillati</taxon>
        <taxon>Bacillota</taxon>
        <taxon>Bacilli</taxon>
        <taxon>Lactobacillales</taxon>
        <taxon>Enterococcaceae</taxon>
        <taxon>Enterococcus</taxon>
    </lineage>
</organism>
<dbReference type="PROSITE" id="PS51257">
    <property type="entry name" value="PROKAR_LIPOPROTEIN"/>
    <property type="match status" value="1"/>
</dbReference>
<proteinExistence type="predicted"/>
<keyword evidence="3" id="KW-1185">Reference proteome</keyword>
<dbReference type="AlphaFoldDB" id="A0A0U2NTN0"/>
<dbReference type="RefSeq" id="WP_208928115.1">
    <property type="nucleotide sequence ID" value="NZ_CP013655.1"/>
</dbReference>
<dbReference type="EMBL" id="CP013655">
    <property type="protein sequence ID" value="ALS38578.1"/>
    <property type="molecule type" value="Genomic_DNA"/>
</dbReference>
<evidence type="ECO:0000256" key="1">
    <source>
        <dbReference type="SAM" id="SignalP"/>
    </source>
</evidence>
<sequence length="245" mass="28219">MQKKRTLFLCATTILILIISACSANKKTTSIEHEQLLWHDTREKPFGRFDYPKISKEEGLSLLKDKFKVKVPDMIAQAEALMEKEVATDGVKPGDSEYTLYAEGDELRIQGYYPFSKESQLETVAAVEFTYLFRREEKDVRLRTQSFSIVNVGEKEAFTKEKFHTLLEETAKIIDLPKTIADRSIENFGKTYQELDSRPAAQRVKVYSNDEEMTEKKRITQSIVAEFSQKKELKGLQVAIVDRTE</sequence>
<accession>A0A0U2NTN0</accession>
<name>A0A0U2NTN0_9ENTE</name>
<feature type="signal peptide" evidence="1">
    <location>
        <begin position="1"/>
        <end position="24"/>
    </location>
</feature>
<evidence type="ECO:0000313" key="2">
    <source>
        <dbReference type="EMBL" id="ALS38578.1"/>
    </source>
</evidence>
<evidence type="ECO:0008006" key="4">
    <source>
        <dbReference type="Google" id="ProtNLM"/>
    </source>
</evidence>
<evidence type="ECO:0000313" key="3">
    <source>
        <dbReference type="Proteomes" id="UP000067523"/>
    </source>
</evidence>
<reference evidence="3" key="1">
    <citation type="submission" date="2015-12" db="EMBL/GenBank/DDBJ databases">
        <authorList>
            <person name="Lauer A."/>
            <person name="Humrighouse B."/>
            <person name="Loparev V."/>
            <person name="Shewmaker P.L."/>
            <person name="Whitney A.M."/>
            <person name="McLaughlin R.W."/>
        </authorList>
    </citation>
    <scope>NUCLEOTIDE SEQUENCE [LARGE SCALE GENOMIC DNA]</scope>
    <source>
        <strain evidence="3">LMG 26678</strain>
    </source>
</reference>
<gene>
    <name evidence="2" type="ORF">ATZ35_15905</name>
</gene>
<dbReference type="KEGG" id="erx:ATZ35_15905"/>
<feature type="chain" id="PRO_5006831600" description="Lipoprotein" evidence="1">
    <location>
        <begin position="25"/>
        <end position="245"/>
    </location>
</feature>
<dbReference type="STRING" id="118060.ATZ35_15905"/>
<dbReference type="Proteomes" id="UP000067523">
    <property type="component" value="Chromosome"/>
</dbReference>